<evidence type="ECO:0000313" key="7">
    <source>
        <dbReference type="EMBL" id="MET7000367.1"/>
    </source>
</evidence>
<dbReference type="InterPro" id="IPR039425">
    <property type="entry name" value="RNA_pol_sigma-70-like"/>
</dbReference>
<dbReference type="InterPro" id="IPR007627">
    <property type="entry name" value="RNA_pol_sigma70_r2"/>
</dbReference>
<proteinExistence type="inferred from homology"/>
<keyword evidence="4" id="KW-0804">Transcription</keyword>
<dbReference type="Gene3D" id="1.10.10.10">
    <property type="entry name" value="Winged helix-like DNA-binding domain superfamily/Winged helix DNA-binding domain"/>
    <property type="match status" value="1"/>
</dbReference>
<dbReference type="CDD" id="cd06171">
    <property type="entry name" value="Sigma70_r4"/>
    <property type="match status" value="1"/>
</dbReference>
<protein>
    <submittedName>
        <fullName evidence="7">Sigma-70 family RNA polymerase sigma factor</fullName>
    </submittedName>
</protein>
<sequence length="198" mass="22915">MQEQRDTGEHLLKKLRKGDKAAFEIFYHQEYITVLYTAQRFVADIQAAEDLTTEVFLKLWERLSNFDSLPAMRSFLFVSIKNACLNYLRSEKRASAQYQELSYLLEQDSSEGIANQQLMAAIYRYLYEEIEKLPPQLKRVFKMAYIGGLSNEAIAAELGINNQSVRNDKSRALKQLRLASESWDLFGLLLLCLKIKSL</sequence>
<dbReference type="PANTHER" id="PTHR43133:SF46">
    <property type="entry name" value="RNA POLYMERASE SIGMA-70 FACTOR ECF SUBFAMILY"/>
    <property type="match status" value="1"/>
</dbReference>
<feature type="domain" description="RNA polymerase sigma-70 region 2" evidence="5">
    <location>
        <begin position="27"/>
        <end position="93"/>
    </location>
</feature>
<dbReference type="SUPFAM" id="SSF88659">
    <property type="entry name" value="Sigma3 and sigma4 domains of RNA polymerase sigma factors"/>
    <property type="match status" value="1"/>
</dbReference>
<dbReference type="PANTHER" id="PTHR43133">
    <property type="entry name" value="RNA POLYMERASE ECF-TYPE SIGMA FACTO"/>
    <property type="match status" value="1"/>
</dbReference>
<dbReference type="RefSeq" id="WP_354662927.1">
    <property type="nucleotide sequence ID" value="NZ_JBEXAC010000002.1"/>
</dbReference>
<dbReference type="Pfam" id="PF04542">
    <property type="entry name" value="Sigma70_r2"/>
    <property type="match status" value="1"/>
</dbReference>
<comment type="similarity">
    <text evidence="1">Belongs to the sigma-70 factor family. ECF subfamily.</text>
</comment>
<accession>A0ABV2TBF4</accession>
<name>A0ABV2TBF4_9BACT</name>
<dbReference type="SUPFAM" id="SSF88946">
    <property type="entry name" value="Sigma2 domain of RNA polymerase sigma factors"/>
    <property type="match status" value="1"/>
</dbReference>
<dbReference type="Gene3D" id="1.10.1740.10">
    <property type="match status" value="1"/>
</dbReference>
<evidence type="ECO:0000259" key="6">
    <source>
        <dbReference type="Pfam" id="PF08281"/>
    </source>
</evidence>
<dbReference type="NCBIfam" id="TIGR02937">
    <property type="entry name" value="sigma70-ECF"/>
    <property type="match status" value="1"/>
</dbReference>
<dbReference type="InterPro" id="IPR014284">
    <property type="entry name" value="RNA_pol_sigma-70_dom"/>
</dbReference>
<evidence type="ECO:0000313" key="8">
    <source>
        <dbReference type="Proteomes" id="UP001549749"/>
    </source>
</evidence>
<dbReference type="EMBL" id="JBEXAC010000002">
    <property type="protein sequence ID" value="MET7000367.1"/>
    <property type="molecule type" value="Genomic_DNA"/>
</dbReference>
<dbReference type="InterPro" id="IPR013325">
    <property type="entry name" value="RNA_pol_sigma_r2"/>
</dbReference>
<keyword evidence="3" id="KW-0731">Sigma factor</keyword>
<dbReference type="Pfam" id="PF08281">
    <property type="entry name" value="Sigma70_r4_2"/>
    <property type="match status" value="1"/>
</dbReference>
<evidence type="ECO:0000256" key="4">
    <source>
        <dbReference type="ARBA" id="ARBA00023163"/>
    </source>
</evidence>
<dbReference type="InterPro" id="IPR036388">
    <property type="entry name" value="WH-like_DNA-bd_sf"/>
</dbReference>
<dbReference type="InterPro" id="IPR013324">
    <property type="entry name" value="RNA_pol_sigma_r3/r4-like"/>
</dbReference>
<evidence type="ECO:0000256" key="3">
    <source>
        <dbReference type="ARBA" id="ARBA00023082"/>
    </source>
</evidence>
<organism evidence="7 8">
    <name type="scientific">Chitinophaga defluvii</name>
    <dbReference type="NCBI Taxonomy" id="3163343"/>
    <lineage>
        <taxon>Bacteria</taxon>
        <taxon>Pseudomonadati</taxon>
        <taxon>Bacteroidota</taxon>
        <taxon>Chitinophagia</taxon>
        <taxon>Chitinophagales</taxon>
        <taxon>Chitinophagaceae</taxon>
        <taxon>Chitinophaga</taxon>
    </lineage>
</organism>
<comment type="caution">
    <text evidence="7">The sequence shown here is derived from an EMBL/GenBank/DDBJ whole genome shotgun (WGS) entry which is preliminary data.</text>
</comment>
<gene>
    <name evidence="7" type="ORF">ABR189_23450</name>
</gene>
<keyword evidence="2" id="KW-0805">Transcription regulation</keyword>
<feature type="domain" description="RNA polymerase sigma factor 70 region 4 type 2" evidence="6">
    <location>
        <begin position="124"/>
        <end position="176"/>
    </location>
</feature>
<dbReference type="Proteomes" id="UP001549749">
    <property type="component" value="Unassembled WGS sequence"/>
</dbReference>
<evidence type="ECO:0000256" key="2">
    <source>
        <dbReference type="ARBA" id="ARBA00023015"/>
    </source>
</evidence>
<evidence type="ECO:0000259" key="5">
    <source>
        <dbReference type="Pfam" id="PF04542"/>
    </source>
</evidence>
<reference evidence="7 8" key="1">
    <citation type="submission" date="2024-06" db="EMBL/GenBank/DDBJ databases">
        <title>Chitinophaga defluvii sp. nov., isolated from municipal sewage.</title>
        <authorList>
            <person name="Zhang L."/>
        </authorList>
    </citation>
    <scope>NUCLEOTIDE SEQUENCE [LARGE SCALE GENOMIC DNA]</scope>
    <source>
        <strain evidence="7 8">H8</strain>
    </source>
</reference>
<keyword evidence="8" id="KW-1185">Reference proteome</keyword>
<evidence type="ECO:0000256" key="1">
    <source>
        <dbReference type="ARBA" id="ARBA00010641"/>
    </source>
</evidence>
<dbReference type="InterPro" id="IPR013249">
    <property type="entry name" value="RNA_pol_sigma70_r4_t2"/>
</dbReference>